<evidence type="ECO:0000256" key="4">
    <source>
        <dbReference type="ARBA" id="ARBA00023136"/>
    </source>
</evidence>
<dbReference type="EMBL" id="KV419396">
    <property type="protein sequence ID" value="KZS97721.1"/>
    <property type="molecule type" value="Genomic_DNA"/>
</dbReference>
<evidence type="ECO:0000313" key="7">
    <source>
        <dbReference type="EMBL" id="KZS97721.1"/>
    </source>
</evidence>
<dbReference type="PIRSF" id="PIRSF005992">
    <property type="entry name" value="Clathrin_mu"/>
    <property type="match status" value="1"/>
</dbReference>
<keyword evidence="4" id="KW-0472">Membrane</keyword>
<dbReference type="SUPFAM" id="SSF49447">
    <property type="entry name" value="Second domain of Mu2 adaptin subunit (ap50) of ap2 adaptor"/>
    <property type="match status" value="1"/>
</dbReference>
<dbReference type="Pfam" id="PF00928">
    <property type="entry name" value="Adap_comp_sub"/>
    <property type="match status" value="1"/>
</dbReference>
<dbReference type="Gene3D" id="2.60.40.1170">
    <property type="entry name" value="Mu homology domain, subdomain B"/>
    <property type="match status" value="2"/>
</dbReference>
<keyword evidence="8" id="KW-1185">Reference proteome</keyword>
<keyword evidence="2 5" id="KW-0813">Transport</keyword>
<dbReference type="InterPro" id="IPR028565">
    <property type="entry name" value="MHD"/>
</dbReference>
<dbReference type="Proteomes" id="UP000076722">
    <property type="component" value="Unassembled WGS sequence"/>
</dbReference>
<dbReference type="InterPro" id="IPR036168">
    <property type="entry name" value="AP2_Mu_C_sf"/>
</dbReference>
<keyword evidence="3 5" id="KW-0653">Protein transport</keyword>
<evidence type="ECO:0000256" key="2">
    <source>
        <dbReference type="ARBA" id="ARBA00022448"/>
    </source>
</evidence>
<evidence type="ECO:0000256" key="5">
    <source>
        <dbReference type="PIRNR" id="PIRNR005992"/>
    </source>
</evidence>
<dbReference type="AlphaFoldDB" id="A0A164ZHJ0"/>
<comment type="similarity">
    <text evidence="5">Belongs to the adaptor complexes medium subunit family.</text>
</comment>
<dbReference type="GO" id="GO:0016192">
    <property type="term" value="P:vesicle-mediated transport"/>
    <property type="evidence" value="ECO:0007669"/>
    <property type="project" value="InterPro"/>
</dbReference>
<dbReference type="InterPro" id="IPR018240">
    <property type="entry name" value="Clathrin_mu_CS"/>
</dbReference>
<evidence type="ECO:0000313" key="8">
    <source>
        <dbReference type="Proteomes" id="UP000076722"/>
    </source>
</evidence>
<feature type="domain" description="MHD" evidence="6">
    <location>
        <begin position="182"/>
        <end position="427"/>
    </location>
</feature>
<organism evidence="7 8">
    <name type="scientific">Sistotremastrum niveocremeum HHB9708</name>
    <dbReference type="NCBI Taxonomy" id="1314777"/>
    <lineage>
        <taxon>Eukaryota</taxon>
        <taxon>Fungi</taxon>
        <taxon>Dikarya</taxon>
        <taxon>Basidiomycota</taxon>
        <taxon>Agaricomycotina</taxon>
        <taxon>Agaricomycetes</taxon>
        <taxon>Sistotremastrales</taxon>
        <taxon>Sistotremastraceae</taxon>
        <taxon>Sertulicium</taxon>
        <taxon>Sertulicium niveocremeum</taxon>
    </lineage>
</organism>
<dbReference type="GO" id="GO:0012505">
    <property type="term" value="C:endomembrane system"/>
    <property type="evidence" value="ECO:0007669"/>
    <property type="project" value="UniProtKB-SubCell"/>
</dbReference>
<reference evidence="7 8" key="1">
    <citation type="journal article" date="2016" name="Mol. Biol. Evol.">
        <title>Comparative Genomics of Early-Diverging Mushroom-Forming Fungi Provides Insights into the Origins of Lignocellulose Decay Capabilities.</title>
        <authorList>
            <person name="Nagy L.G."/>
            <person name="Riley R."/>
            <person name="Tritt A."/>
            <person name="Adam C."/>
            <person name="Daum C."/>
            <person name="Floudas D."/>
            <person name="Sun H."/>
            <person name="Yadav J.S."/>
            <person name="Pangilinan J."/>
            <person name="Larsson K.H."/>
            <person name="Matsuura K."/>
            <person name="Barry K."/>
            <person name="Labutti K."/>
            <person name="Kuo R."/>
            <person name="Ohm R.A."/>
            <person name="Bhattacharya S.S."/>
            <person name="Shirouzu T."/>
            <person name="Yoshinaga Y."/>
            <person name="Martin F.M."/>
            <person name="Grigoriev I.V."/>
            <person name="Hibbett D.S."/>
        </authorList>
    </citation>
    <scope>NUCLEOTIDE SEQUENCE [LARGE SCALE GENOMIC DNA]</scope>
    <source>
        <strain evidence="7 8">HHB9708</strain>
    </source>
</reference>
<evidence type="ECO:0000256" key="1">
    <source>
        <dbReference type="ARBA" id="ARBA00004308"/>
    </source>
</evidence>
<dbReference type="CDD" id="cd09252">
    <property type="entry name" value="AP-3_Mu3_Cterm"/>
    <property type="match status" value="1"/>
</dbReference>
<gene>
    <name evidence="7" type="ORF">SISNIDRAFT_472646</name>
</gene>
<dbReference type="InterPro" id="IPR001392">
    <property type="entry name" value="Clathrin_mu"/>
</dbReference>
<dbReference type="PROSITE" id="PS00990">
    <property type="entry name" value="CLAT_ADAPTOR_M_1"/>
    <property type="match status" value="1"/>
</dbReference>
<evidence type="ECO:0000259" key="6">
    <source>
        <dbReference type="PROSITE" id="PS51072"/>
    </source>
</evidence>
<dbReference type="Gene3D" id="3.30.450.60">
    <property type="match status" value="1"/>
</dbReference>
<dbReference type="OrthoDB" id="870at2759"/>
<dbReference type="InterPro" id="IPR050431">
    <property type="entry name" value="Adaptor_comp_med_subunit"/>
</dbReference>
<proteinExistence type="inferred from homology"/>
<name>A0A164ZHJ0_9AGAM</name>
<dbReference type="InterPro" id="IPR011012">
    <property type="entry name" value="Longin-like_dom_sf"/>
</dbReference>
<comment type="subcellular location">
    <subcellularLocation>
        <location evidence="1">Endomembrane system</location>
    </subcellularLocation>
</comment>
<protein>
    <submittedName>
        <fullName evidence="7">Clathrin adaptor, mu subunit</fullName>
    </submittedName>
</protein>
<dbReference type="SUPFAM" id="SSF64356">
    <property type="entry name" value="SNARE-like"/>
    <property type="match status" value="1"/>
</dbReference>
<dbReference type="STRING" id="1314777.A0A164ZHJ0"/>
<dbReference type="PANTHER" id="PTHR10529">
    <property type="entry name" value="AP COMPLEX SUBUNIT MU"/>
    <property type="match status" value="1"/>
</dbReference>
<accession>A0A164ZHJ0</accession>
<dbReference type="Pfam" id="PF01217">
    <property type="entry name" value="Clat_adaptor_s"/>
    <property type="match status" value="1"/>
</dbReference>
<dbReference type="PROSITE" id="PS51072">
    <property type="entry name" value="MHD"/>
    <property type="match status" value="1"/>
</dbReference>
<dbReference type="GO" id="GO:0006886">
    <property type="term" value="P:intracellular protein transport"/>
    <property type="evidence" value="ECO:0007669"/>
    <property type="project" value="UniProtKB-UniRule"/>
</dbReference>
<dbReference type="PRINTS" id="PR00314">
    <property type="entry name" value="CLATHRINADPT"/>
</dbReference>
<dbReference type="CDD" id="cd14837">
    <property type="entry name" value="AP3_Mu_N"/>
    <property type="match status" value="1"/>
</dbReference>
<sequence length="427" mass="46926">MAIDGLIILDSTSRPIIQTSFRTTSPSYPLLHVDAVNEALQKTPNGQIDPIIYVSSQHGPAACCHLKVGTLRLLCPIRGSEDPVFAFAFLQTFVDTLQEYLGEVSTASIKDNFDVVYQLLEEMLDDGNPLTTESSTLRDIVLPPSFYNKIMSLSGVSGLSKASANPFSSPIPWRKLGLKYNNNEIYFDLVEELDAVVDKAGVIVTSEVWGKAKSHSRLSGTPDLLLTFANPQTLSNLSFHPCIRIPRWIRDKALSFVPPDGKFVLFSYRYSPPSSNSLTAPASTVPLPFIVKPKVVFEEKSATLEFVLSSRSRGPIENVVVEFDLGASAQGLNCTVPAGGTWGFDPKTTKLRWEIAVVSPSSTHVLSGYYHSSNGRPRPSRSLISTFSIPHHTFSSLKIDQLKLTGETYKPYKGMRGSGSGHIEWRI</sequence>
<evidence type="ECO:0000256" key="3">
    <source>
        <dbReference type="ARBA" id="ARBA00022927"/>
    </source>
</evidence>
<dbReference type="InterPro" id="IPR022775">
    <property type="entry name" value="AP_mu_sigma_su"/>
</dbReference>
<dbReference type="GO" id="GO:0030131">
    <property type="term" value="C:clathrin adaptor complex"/>
    <property type="evidence" value="ECO:0007669"/>
    <property type="project" value="UniProtKB-UniRule"/>
</dbReference>